<gene>
    <name evidence="2" type="ORF">FSP39_002475</name>
</gene>
<reference evidence="2" key="1">
    <citation type="submission" date="2019-08" db="EMBL/GenBank/DDBJ databases">
        <title>The improved chromosome-level genome for the pearl oyster Pinctada fucata martensii using PacBio sequencing and Hi-C.</title>
        <authorList>
            <person name="Zheng Z."/>
        </authorList>
    </citation>
    <scope>NUCLEOTIDE SEQUENCE</scope>
    <source>
        <strain evidence="2">ZZ-2019</strain>
        <tissue evidence="2">Adductor muscle</tissue>
    </source>
</reference>
<dbReference type="AlphaFoldDB" id="A0AA88XPE1"/>
<proteinExistence type="predicted"/>
<dbReference type="EMBL" id="VSWD01000010">
    <property type="protein sequence ID" value="KAK3089298.1"/>
    <property type="molecule type" value="Genomic_DNA"/>
</dbReference>
<sequence length="323" mass="36538">MTKKHDPHGRLKQIHGVYARPAPPPPPRWIRHAHFGDTPILNERDNEAYEEADNFCQIPESQETHNKPMYNTFHDSGMSELSESHYQCEHACEQQCEHRPYSSGSTDSEDSGFRSSRSGQYLHSAQNSNAQEIPLFRPIKSHKENCTVSLPNGHSCDRELPDIPVSGEFHKKSSRHSKSRRRPSSCQKPGRHSVDNNANVCGRPSSDSCINPKNSFRKTDSISPSLIRLDPSPSFIRMDPSPSNCFIFDTSPSFNKLEAPPPITRLRGSPEDIDLQQIETDVNLTNIPTISQQCRPLQVTTAMVHRPHQNFGPHRQKMSYSVV</sequence>
<organism evidence="2 3">
    <name type="scientific">Pinctada imbricata</name>
    <name type="common">Atlantic pearl-oyster</name>
    <name type="synonym">Pinctada martensii</name>
    <dbReference type="NCBI Taxonomy" id="66713"/>
    <lineage>
        <taxon>Eukaryota</taxon>
        <taxon>Metazoa</taxon>
        <taxon>Spiralia</taxon>
        <taxon>Lophotrochozoa</taxon>
        <taxon>Mollusca</taxon>
        <taxon>Bivalvia</taxon>
        <taxon>Autobranchia</taxon>
        <taxon>Pteriomorphia</taxon>
        <taxon>Pterioida</taxon>
        <taxon>Pterioidea</taxon>
        <taxon>Pteriidae</taxon>
        <taxon>Pinctada</taxon>
    </lineage>
</organism>
<feature type="compositionally biased region" description="Basic residues" evidence="1">
    <location>
        <begin position="1"/>
        <end position="13"/>
    </location>
</feature>
<protein>
    <submittedName>
        <fullName evidence="2">Uncharacterized protein</fullName>
    </submittedName>
</protein>
<feature type="region of interest" description="Disordered" evidence="1">
    <location>
        <begin position="157"/>
        <end position="225"/>
    </location>
</feature>
<feature type="region of interest" description="Disordered" evidence="1">
    <location>
        <begin position="1"/>
        <end position="30"/>
    </location>
</feature>
<comment type="caution">
    <text evidence="2">The sequence shown here is derived from an EMBL/GenBank/DDBJ whole genome shotgun (WGS) entry which is preliminary data.</text>
</comment>
<dbReference type="Proteomes" id="UP001186944">
    <property type="component" value="Unassembled WGS sequence"/>
</dbReference>
<accession>A0AA88XPE1</accession>
<feature type="region of interest" description="Disordered" evidence="1">
    <location>
        <begin position="98"/>
        <end position="129"/>
    </location>
</feature>
<name>A0AA88XPE1_PINIB</name>
<feature type="compositionally biased region" description="Polar residues" evidence="1">
    <location>
        <begin position="195"/>
        <end position="214"/>
    </location>
</feature>
<feature type="compositionally biased region" description="Polar residues" evidence="1">
    <location>
        <begin position="113"/>
        <end position="129"/>
    </location>
</feature>
<feature type="compositionally biased region" description="Basic residues" evidence="1">
    <location>
        <begin position="172"/>
        <end position="183"/>
    </location>
</feature>
<evidence type="ECO:0000313" key="3">
    <source>
        <dbReference type="Proteomes" id="UP001186944"/>
    </source>
</evidence>
<keyword evidence="3" id="KW-1185">Reference proteome</keyword>
<evidence type="ECO:0000313" key="2">
    <source>
        <dbReference type="EMBL" id="KAK3089298.1"/>
    </source>
</evidence>
<evidence type="ECO:0000256" key="1">
    <source>
        <dbReference type="SAM" id="MobiDB-lite"/>
    </source>
</evidence>